<reference evidence="7" key="2">
    <citation type="submission" date="2021-12" db="EMBL/GenBank/DDBJ databases">
        <authorList>
            <person name="Veyrier F.J."/>
        </authorList>
    </citation>
    <scope>NUCLEOTIDE SEQUENCE</scope>
    <source>
        <strain evidence="7">1258/02</strain>
    </source>
</reference>
<accession>A0AAE9GXE6</accession>
<feature type="domain" description="HTH lacI-type" evidence="5">
    <location>
        <begin position="2"/>
        <end position="56"/>
    </location>
</feature>
<reference evidence="6 8" key="1">
    <citation type="submission" date="2019-03" db="EMBL/GenBank/DDBJ databases">
        <title>Genomic Encyclopedia of Type Strains, Phase IV (KMG-IV): sequencing the most valuable type-strain genomes for metagenomic binning, comparative biology and taxonomic classification.</title>
        <authorList>
            <person name="Goeker M."/>
        </authorList>
    </citation>
    <scope>NUCLEOTIDE SEQUENCE [LARGE SCALE GENOMIC DNA]</scope>
    <source>
        <strain evidence="6 8">DSM 17474</strain>
    </source>
</reference>
<evidence type="ECO:0000313" key="6">
    <source>
        <dbReference type="EMBL" id="TCP09292.1"/>
    </source>
</evidence>
<dbReference type="PROSITE" id="PS50932">
    <property type="entry name" value="HTH_LACI_2"/>
    <property type="match status" value="1"/>
</dbReference>
<dbReference type="EMBL" id="SLXE01000003">
    <property type="protein sequence ID" value="TCP09292.1"/>
    <property type="molecule type" value="Genomic_DNA"/>
</dbReference>
<dbReference type="SUPFAM" id="SSF47413">
    <property type="entry name" value="lambda repressor-like DNA-binding domains"/>
    <property type="match status" value="1"/>
</dbReference>
<organism evidence="7 9">
    <name type="scientific">Uruburuella suis</name>
    <dbReference type="NCBI Taxonomy" id="252130"/>
    <lineage>
        <taxon>Bacteria</taxon>
        <taxon>Pseudomonadati</taxon>
        <taxon>Pseudomonadota</taxon>
        <taxon>Betaproteobacteria</taxon>
        <taxon>Neisseriales</taxon>
        <taxon>Neisseriaceae</taxon>
        <taxon>Uruburuella</taxon>
    </lineage>
</organism>
<keyword evidence="1" id="KW-0678">Repressor</keyword>
<dbReference type="InterPro" id="IPR010982">
    <property type="entry name" value="Lambda_DNA-bd_dom_sf"/>
</dbReference>
<dbReference type="Pfam" id="PF00356">
    <property type="entry name" value="LacI"/>
    <property type="match status" value="1"/>
</dbReference>
<dbReference type="CDD" id="cd06288">
    <property type="entry name" value="PBP1_sucrose_transcription_regulator"/>
    <property type="match status" value="1"/>
</dbReference>
<evidence type="ECO:0000256" key="1">
    <source>
        <dbReference type="ARBA" id="ARBA00022491"/>
    </source>
</evidence>
<dbReference type="Gene3D" id="1.10.260.40">
    <property type="entry name" value="lambda repressor-like DNA-binding domains"/>
    <property type="match status" value="1"/>
</dbReference>
<evidence type="ECO:0000313" key="8">
    <source>
        <dbReference type="Proteomes" id="UP000294721"/>
    </source>
</evidence>
<dbReference type="Proteomes" id="UP000829756">
    <property type="component" value="Chromosome"/>
</dbReference>
<dbReference type="Gene3D" id="3.40.50.2300">
    <property type="match status" value="2"/>
</dbReference>
<dbReference type="PANTHER" id="PTHR30146">
    <property type="entry name" value="LACI-RELATED TRANSCRIPTIONAL REPRESSOR"/>
    <property type="match status" value="1"/>
</dbReference>
<dbReference type="InterPro" id="IPR000843">
    <property type="entry name" value="HTH_LacI"/>
</dbReference>
<keyword evidence="8" id="KW-1185">Reference proteome</keyword>
<dbReference type="CDD" id="cd01392">
    <property type="entry name" value="HTH_LacI"/>
    <property type="match status" value="1"/>
</dbReference>
<evidence type="ECO:0000256" key="2">
    <source>
        <dbReference type="ARBA" id="ARBA00023015"/>
    </source>
</evidence>
<keyword evidence="4" id="KW-0804">Transcription</keyword>
<evidence type="ECO:0000313" key="7">
    <source>
        <dbReference type="EMBL" id="UOO79453.1"/>
    </source>
</evidence>
<dbReference type="PRINTS" id="PR00036">
    <property type="entry name" value="HTHLACI"/>
</dbReference>
<dbReference type="Proteomes" id="UP000294721">
    <property type="component" value="Unassembled WGS sequence"/>
</dbReference>
<protein>
    <submittedName>
        <fullName evidence="7">LacI family DNA-binding transcriptional regulator</fullName>
    </submittedName>
    <submittedName>
        <fullName evidence="6">LacI family transcriptional regulator</fullName>
    </submittedName>
</protein>
<dbReference type="InterPro" id="IPR028082">
    <property type="entry name" value="Peripla_BP_I"/>
</dbReference>
<evidence type="ECO:0000313" key="9">
    <source>
        <dbReference type="Proteomes" id="UP000829756"/>
    </source>
</evidence>
<dbReference type="SUPFAM" id="SSF53822">
    <property type="entry name" value="Periplasmic binding protein-like I"/>
    <property type="match status" value="1"/>
</dbReference>
<dbReference type="KEGG" id="usu:LVJ78_12420"/>
<dbReference type="InterPro" id="IPR046335">
    <property type="entry name" value="LacI/GalR-like_sensor"/>
</dbReference>
<evidence type="ECO:0000256" key="3">
    <source>
        <dbReference type="ARBA" id="ARBA00023125"/>
    </source>
</evidence>
<name>A0AAE9GXE6_9NEIS</name>
<keyword evidence="2" id="KW-0805">Transcription regulation</keyword>
<dbReference type="GO" id="GO:0000976">
    <property type="term" value="F:transcription cis-regulatory region binding"/>
    <property type="evidence" value="ECO:0007669"/>
    <property type="project" value="TreeGrafter"/>
</dbReference>
<dbReference type="AlphaFoldDB" id="A0AAE9GXE6"/>
<dbReference type="PROSITE" id="PS00356">
    <property type="entry name" value="HTH_LACI_1"/>
    <property type="match status" value="1"/>
</dbReference>
<dbReference type="EMBL" id="CP091507">
    <property type="protein sequence ID" value="UOO79453.1"/>
    <property type="molecule type" value="Genomic_DNA"/>
</dbReference>
<dbReference type="PANTHER" id="PTHR30146:SF148">
    <property type="entry name" value="HTH-TYPE TRANSCRIPTIONAL REPRESSOR PURR-RELATED"/>
    <property type="match status" value="1"/>
</dbReference>
<dbReference type="RefSeq" id="WP_132952606.1">
    <property type="nucleotide sequence ID" value="NZ_CP091507.1"/>
</dbReference>
<dbReference type="GO" id="GO:0003700">
    <property type="term" value="F:DNA-binding transcription factor activity"/>
    <property type="evidence" value="ECO:0007669"/>
    <property type="project" value="TreeGrafter"/>
</dbReference>
<evidence type="ECO:0000256" key="4">
    <source>
        <dbReference type="ARBA" id="ARBA00023163"/>
    </source>
</evidence>
<keyword evidence="3 7" id="KW-0238">DNA-binding</keyword>
<dbReference type="Pfam" id="PF13377">
    <property type="entry name" value="Peripla_BP_3"/>
    <property type="match status" value="1"/>
</dbReference>
<gene>
    <name evidence="6" type="ORF">EV680_10333</name>
    <name evidence="7" type="ORF">LVJ78_12420</name>
</gene>
<sequence>MATIYDVAQLAGVSPKTVSRVLNRDAAVRDNTRTAVEKAMAELGYIPSSAARSMRSNRSGLIGLITGAISRAGDTSVPTGLPDMFLIQGAQKVMAAAGKTLMIADTGGDAARVEPLMRTFMQHRAEGMIYVAAFHQRVSLPAPPAHCPWVLANCFDEAGTPAVVPDDAHGQAQLVARLIAAGHRRIAYLTLPPDVPATALRVGGYRDALAAAGIMYDEALVAAGYPDHRNRSEDLYAAIEKLLMLAEPPTVLCCGNDEMALRVYGMLRSRGLRVPEDISVAGYDDHRAIAETLYPPLTSAELPYVQMGTQAAVLLLELIERGQAAGSNPRKVQGALAWRDSVTQQAQ</sequence>
<evidence type="ECO:0000259" key="5">
    <source>
        <dbReference type="PROSITE" id="PS50932"/>
    </source>
</evidence>
<dbReference type="SMART" id="SM00354">
    <property type="entry name" value="HTH_LACI"/>
    <property type="match status" value="1"/>
</dbReference>
<proteinExistence type="predicted"/>
<reference evidence="7" key="3">
    <citation type="journal article" date="2022" name="Res Sq">
        <title>Evolution of multicellular longitudinally dividing oral cavity symbionts (Neisseriaceae).</title>
        <authorList>
            <person name="Nyongesa S."/>
            <person name="Weber P."/>
            <person name="Bernet E."/>
            <person name="Pullido F."/>
            <person name="Nieckarz M."/>
            <person name="Delaby M."/>
            <person name="Nieves C."/>
            <person name="Viehboeck T."/>
            <person name="Krause N."/>
            <person name="Rivera-Millot A."/>
            <person name="Nakamura A."/>
            <person name="Vischer N."/>
            <person name="VanNieuwenhze M."/>
            <person name="Brun Y."/>
            <person name="Cava F."/>
            <person name="Bulgheresi S."/>
            <person name="Veyrier F."/>
        </authorList>
    </citation>
    <scope>NUCLEOTIDE SEQUENCE</scope>
    <source>
        <strain evidence="7">1258/02</strain>
    </source>
</reference>